<evidence type="ECO:0000313" key="3">
    <source>
        <dbReference type="EMBL" id="SFD96471.1"/>
    </source>
</evidence>
<gene>
    <name evidence="3" type="ORF">SAMN05216238_106182</name>
</gene>
<dbReference type="OrthoDB" id="2679563at2"/>
<protein>
    <submittedName>
        <fullName evidence="3">YtkA-like</fullName>
    </submittedName>
</protein>
<evidence type="ECO:0000259" key="2">
    <source>
        <dbReference type="Pfam" id="PF13115"/>
    </source>
</evidence>
<sequence length="149" mass="16305">MRKIMIAVLILLISILAACGQNEETGNDTTETDTTIPIEADLEVAEQAEKDEEVTFTVTVTQDGETISDANEVTFEIWEDGNKEESEMIEADNAGDGKYTVEKSFDTDAVYHVQSHVTARTMHTMPVKQIAIGGAEAETQSSEDKQSES</sequence>
<dbReference type="Proteomes" id="UP000199474">
    <property type="component" value="Unassembled WGS sequence"/>
</dbReference>
<keyword evidence="4" id="KW-1185">Reference proteome</keyword>
<dbReference type="EMBL" id="FOMR01000006">
    <property type="protein sequence ID" value="SFD96471.1"/>
    <property type="molecule type" value="Genomic_DNA"/>
</dbReference>
<feature type="chain" id="PRO_5039650219" evidence="1">
    <location>
        <begin position="21"/>
        <end position="149"/>
    </location>
</feature>
<keyword evidence="1" id="KW-0732">Signal</keyword>
<dbReference type="InterPro" id="IPR032693">
    <property type="entry name" value="YtkA-like_dom"/>
</dbReference>
<organism evidence="3 4">
    <name type="scientific">Lentibacillus persicus</name>
    <dbReference type="NCBI Taxonomy" id="640948"/>
    <lineage>
        <taxon>Bacteria</taxon>
        <taxon>Bacillati</taxon>
        <taxon>Bacillota</taxon>
        <taxon>Bacilli</taxon>
        <taxon>Bacillales</taxon>
        <taxon>Bacillaceae</taxon>
        <taxon>Lentibacillus</taxon>
    </lineage>
</organism>
<name>A0A1I1WNC3_9BACI</name>
<dbReference type="STRING" id="640948.SAMN05216238_106182"/>
<dbReference type="AlphaFoldDB" id="A0A1I1WNC3"/>
<reference evidence="4" key="1">
    <citation type="submission" date="2016-10" db="EMBL/GenBank/DDBJ databases">
        <authorList>
            <person name="Varghese N."/>
            <person name="Submissions S."/>
        </authorList>
    </citation>
    <scope>NUCLEOTIDE SEQUENCE [LARGE SCALE GENOMIC DNA]</scope>
    <source>
        <strain evidence="4">DSM 22530</strain>
    </source>
</reference>
<dbReference type="RefSeq" id="WP_090084950.1">
    <property type="nucleotide sequence ID" value="NZ_FOMR01000006.1"/>
</dbReference>
<accession>A0A1I1WNC3</accession>
<feature type="domain" description="YtkA-like" evidence="2">
    <location>
        <begin position="37"/>
        <end position="116"/>
    </location>
</feature>
<evidence type="ECO:0000313" key="4">
    <source>
        <dbReference type="Proteomes" id="UP000199474"/>
    </source>
</evidence>
<dbReference type="PROSITE" id="PS51257">
    <property type="entry name" value="PROKAR_LIPOPROTEIN"/>
    <property type="match status" value="1"/>
</dbReference>
<evidence type="ECO:0000256" key="1">
    <source>
        <dbReference type="SAM" id="SignalP"/>
    </source>
</evidence>
<dbReference type="Pfam" id="PF13115">
    <property type="entry name" value="YtkA"/>
    <property type="match status" value="1"/>
</dbReference>
<proteinExistence type="predicted"/>
<feature type="signal peptide" evidence="1">
    <location>
        <begin position="1"/>
        <end position="20"/>
    </location>
</feature>